<accession>F8X4S2</accession>
<dbReference type="GeneID" id="78083830"/>
<keyword evidence="3" id="KW-1185">Reference proteome</keyword>
<dbReference type="OrthoDB" id="1076849at2"/>
<organism evidence="2 3">
    <name type="scientific">Dysgonomonas mossii DSM 22836</name>
    <dbReference type="NCBI Taxonomy" id="742767"/>
    <lineage>
        <taxon>Bacteria</taxon>
        <taxon>Pseudomonadati</taxon>
        <taxon>Bacteroidota</taxon>
        <taxon>Bacteroidia</taxon>
        <taxon>Bacteroidales</taxon>
        <taxon>Dysgonomonadaceae</taxon>
        <taxon>Dysgonomonas</taxon>
    </lineage>
</organism>
<dbReference type="eggNOG" id="ENOG5033363">
    <property type="taxonomic scope" value="Bacteria"/>
</dbReference>
<evidence type="ECO:0000313" key="2">
    <source>
        <dbReference type="EMBL" id="EGK04761.1"/>
    </source>
</evidence>
<dbReference type="HOGENOM" id="CLU_149326_0_0_10"/>
<evidence type="ECO:0000313" key="3">
    <source>
        <dbReference type="Proteomes" id="UP000006420"/>
    </source>
</evidence>
<protein>
    <recommendedName>
        <fullName evidence="1">Secretion system C-terminal sorting domain-containing protein</fullName>
    </recommendedName>
</protein>
<dbReference type="NCBIfam" id="TIGR04183">
    <property type="entry name" value="Por_Secre_tail"/>
    <property type="match status" value="1"/>
</dbReference>
<reference evidence="2 3" key="1">
    <citation type="submission" date="2011-04" db="EMBL/GenBank/DDBJ databases">
        <title>The Genome Sequence of Dysgonomonas mossii DSM 22836.</title>
        <authorList>
            <consortium name="The Broad Institute Genome Sequencing Platform"/>
            <person name="Earl A."/>
            <person name="Ward D."/>
            <person name="Feldgarden M."/>
            <person name="Gevers D."/>
            <person name="Pudlo N."/>
            <person name="Martens E."/>
            <person name="Allen-Vercoe E."/>
            <person name="Young S.K."/>
            <person name="Zeng Q."/>
            <person name="Gargeya S."/>
            <person name="Fitzgerald M."/>
            <person name="Haas B."/>
            <person name="Abouelleil A."/>
            <person name="Alvarado L."/>
            <person name="Arachchi H.M."/>
            <person name="Berlin A."/>
            <person name="Brown A."/>
            <person name="Chapman S.B."/>
            <person name="Chen Z."/>
            <person name="Dunbar C."/>
            <person name="Freedman E."/>
            <person name="Gearin G."/>
            <person name="Gellesch M."/>
            <person name="Goldberg J."/>
            <person name="Griggs A."/>
            <person name="Gujja S."/>
            <person name="Heiman D."/>
            <person name="Howarth C."/>
            <person name="Larson L."/>
            <person name="Lui A."/>
            <person name="MacDonald P.J.P."/>
            <person name="Mehta T."/>
            <person name="Montmayeur A."/>
            <person name="Murphy C."/>
            <person name="Neiman D."/>
            <person name="Pearson M."/>
            <person name="Priest M."/>
            <person name="Roberts A."/>
            <person name="Saif S."/>
            <person name="Shea T."/>
            <person name="Shenoy N."/>
            <person name="Sisk P."/>
            <person name="Stolte C."/>
            <person name="Sykes S."/>
            <person name="Yandava C."/>
            <person name="Wortman J."/>
            <person name="Nusbaum C."/>
            <person name="Birren B."/>
        </authorList>
    </citation>
    <scope>NUCLEOTIDE SEQUENCE [LARGE SCALE GENOMIC DNA]</scope>
    <source>
        <strain evidence="2 3">DSM 22836</strain>
    </source>
</reference>
<dbReference type="Proteomes" id="UP000006420">
    <property type="component" value="Unassembled WGS sequence"/>
</dbReference>
<comment type="caution">
    <text evidence="2">The sequence shown here is derived from an EMBL/GenBank/DDBJ whole genome shotgun (WGS) entry which is preliminary data.</text>
</comment>
<dbReference type="Pfam" id="PF18962">
    <property type="entry name" value="Por_Secre_tail"/>
    <property type="match status" value="1"/>
</dbReference>
<evidence type="ECO:0000259" key="1">
    <source>
        <dbReference type="Pfam" id="PF18962"/>
    </source>
</evidence>
<feature type="domain" description="Secretion system C-terminal sorting" evidence="1">
    <location>
        <begin position="63"/>
        <end position="136"/>
    </location>
</feature>
<gene>
    <name evidence="2" type="ORF">HMPREF9456_03231</name>
</gene>
<dbReference type="EMBL" id="ADLW01000020">
    <property type="protein sequence ID" value="EGK04761.1"/>
    <property type="molecule type" value="Genomic_DNA"/>
</dbReference>
<dbReference type="RefSeq" id="WP_006844597.1">
    <property type="nucleotide sequence ID" value="NZ_AQWJ01000011.1"/>
</dbReference>
<dbReference type="InterPro" id="IPR026444">
    <property type="entry name" value="Secre_tail"/>
</dbReference>
<dbReference type="AlphaFoldDB" id="F8X4S2"/>
<dbReference type="STRING" id="742767.HMPREF9456_03231"/>
<proteinExistence type="predicted"/>
<name>F8X4S2_9BACT</name>
<sequence>MRKIIFIFLSLLFCLLIHGQKKIVFDYDKSGNREKRTVINLTKSAKAVQEIITEQVEEREIKVYPNPTQGQIKVEISNNADINTCTITINSLGSGRLITRKKATFPTTEIDLSNQPNGFYIMVINIDGKIVSWKIIKQ</sequence>